<dbReference type="PROSITE" id="PS00297">
    <property type="entry name" value="HSP70_1"/>
    <property type="match status" value="1"/>
</dbReference>
<dbReference type="InterPro" id="IPR043129">
    <property type="entry name" value="ATPase_NBD"/>
</dbReference>
<dbReference type="Gene3D" id="3.90.640.10">
    <property type="entry name" value="Actin, Chain A, domain 4"/>
    <property type="match status" value="1"/>
</dbReference>
<sequence length="604" mass="66183">MSEPRYIIGIDLGTTNSVVAFTEAVSDEEKGQEIRIFMIPQLVGPGSVAERETLPSSVLLPGPHDVPDGGLVVPWNRDQTLAVGEFARDRGAEIPHRLISSSKSWLCHTGVDRKSPILPWEGEKDGKRLSPVEASAAILRHIKESWNHAMAREHEDFLLERQDIVLTVPASFDVVARNLTVEAANMAGLSDITLLEEPQAAFYAWIEGSQGKWRKKISVGDVVLVVDVGGGTSDFSLIRVMEDKGDLSLERIAVGEHVLVGGDNMDLTLAYTIARRMASKGQKLSAYQMRGLCHGCRAAKEQLFANSEMVSYPIAILGRGSSLIGGAIKTELTHQEVEEVLTNGFFPKCNLDSQPQAERRSGMRELGLVYSSDPSITRHLARFLYQQKVADNSRTFPTAVIFNGGVMKARGLRKRVLDVLSLWMDNQDQNSPREIEGQSLDLAVARGAAYYGLARRGKGIRIRGGLSRTYYIGIEAALPAVPGMPAPVKALCVAPFGMEEGTEATLPEKEFGLVVGEPVKFDFLGSHIRRHDTIGAVIEDWEGEIEEVTTLETNIEGEAGAVIPVTLRINATEVGALEIWCDSTTDDRKFKLEFNVRERNLGSP</sequence>
<name>A0A445MX74_9BACT</name>
<evidence type="ECO:0000256" key="2">
    <source>
        <dbReference type="ARBA" id="ARBA00022741"/>
    </source>
</evidence>
<dbReference type="GO" id="GO:0140662">
    <property type="term" value="F:ATP-dependent protein folding chaperone"/>
    <property type="evidence" value="ECO:0007669"/>
    <property type="project" value="InterPro"/>
</dbReference>
<dbReference type="Pfam" id="PF00012">
    <property type="entry name" value="HSP70"/>
    <property type="match status" value="1"/>
</dbReference>
<dbReference type="GO" id="GO:0005524">
    <property type="term" value="F:ATP binding"/>
    <property type="evidence" value="ECO:0007669"/>
    <property type="project" value="UniProtKB-KW"/>
</dbReference>
<dbReference type="EMBL" id="OJIN01000117">
    <property type="protein sequence ID" value="SPD74078.1"/>
    <property type="molecule type" value="Genomic_DNA"/>
</dbReference>
<evidence type="ECO:0000313" key="5">
    <source>
        <dbReference type="EMBL" id="SPD74078.1"/>
    </source>
</evidence>
<reference evidence="5" key="1">
    <citation type="submission" date="2018-01" db="EMBL/GenBank/DDBJ databases">
        <authorList>
            <person name="Regsiter A."/>
            <person name="William W."/>
        </authorList>
    </citation>
    <scope>NUCLEOTIDE SEQUENCE</scope>
    <source>
        <strain evidence="5">TRIP AH-1</strain>
    </source>
</reference>
<evidence type="ECO:0000256" key="1">
    <source>
        <dbReference type="ARBA" id="ARBA00007381"/>
    </source>
</evidence>
<dbReference type="PANTHER" id="PTHR19375">
    <property type="entry name" value="HEAT SHOCK PROTEIN 70KDA"/>
    <property type="match status" value="1"/>
</dbReference>
<dbReference type="AlphaFoldDB" id="A0A445MX74"/>
<comment type="similarity">
    <text evidence="1 4">Belongs to the heat shock protein 70 family.</text>
</comment>
<keyword evidence="2 4" id="KW-0547">Nucleotide-binding</keyword>
<dbReference type="Gene3D" id="3.30.420.40">
    <property type="match status" value="2"/>
</dbReference>
<dbReference type="SUPFAM" id="SSF53067">
    <property type="entry name" value="Actin-like ATPase domain"/>
    <property type="match status" value="2"/>
</dbReference>
<dbReference type="CDD" id="cd10170">
    <property type="entry name" value="ASKHA_NBD_HSP70"/>
    <property type="match status" value="1"/>
</dbReference>
<evidence type="ECO:0000256" key="4">
    <source>
        <dbReference type="RuleBase" id="RU003322"/>
    </source>
</evidence>
<protein>
    <submittedName>
        <fullName evidence="5">DnaK-like protein</fullName>
    </submittedName>
</protein>
<evidence type="ECO:0000256" key="3">
    <source>
        <dbReference type="ARBA" id="ARBA00022840"/>
    </source>
</evidence>
<organism evidence="5">
    <name type="scientific">uncultured Desulfobacterium sp</name>
    <dbReference type="NCBI Taxonomy" id="201089"/>
    <lineage>
        <taxon>Bacteria</taxon>
        <taxon>Pseudomonadati</taxon>
        <taxon>Thermodesulfobacteriota</taxon>
        <taxon>Desulfobacteria</taxon>
        <taxon>Desulfobacterales</taxon>
        <taxon>Desulfobacteriaceae</taxon>
        <taxon>Desulfobacterium</taxon>
        <taxon>environmental samples</taxon>
    </lineage>
</organism>
<dbReference type="PRINTS" id="PR00301">
    <property type="entry name" value="HEATSHOCK70"/>
</dbReference>
<keyword evidence="3 4" id="KW-0067">ATP-binding</keyword>
<dbReference type="InterPro" id="IPR013126">
    <property type="entry name" value="Hsp_70_fam"/>
</dbReference>
<proteinExistence type="inferred from homology"/>
<accession>A0A445MX74</accession>
<gene>
    <name evidence="5" type="ORF">PITCH_A2030222</name>
</gene>
<dbReference type="PROSITE" id="PS00329">
    <property type="entry name" value="HSP70_2"/>
    <property type="match status" value="1"/>
</dbReference>
<dbReference type="InterPro" id="IPR018181">
    <property type="entry name" value="Heat_shock_70_CS"/>
</dbReference>